<accession>A0A9P6R8L7</accession>
<dbReference type="InterPro" id="IPR043171">
    <property type="entry name" value="Ap4A_phos1/2-like"/>
</dbReference>
<feature type="domain" description="ATP adenylyltransferase C-terminal" evidence="1">
    <location>
        <begin position="208"/>
        <end position="342"/>
    </location>
</feature>
<dbReference type="GO" id="GO:0005524">
    <property type="term" value="F:ATP binding"/>
    <property type="evidence" value="ECO:0007669"/>
    <property type="project" value="InterPro"/>
</dbReference>
<comment type="caution">
    <text evidence="3">The sequence shown here is derived from an EMBL/GenBank/DDBJ whole genome shotgun (WGS) entry which is preliminary data.</text>
</comment>
<dbReference type="Gene3D" id="3.30.428.70">
    <property type="match status" value="1"/>
</dbReference>
<dbReference type="InterPro" id="IPR009163">
    <property type="entry name" value="Ap4A_phos1/2"/>
</dbReference>
<dbReference type="Pfam" id="PF09830">
    <property type="entry name" value="ATP_transf"/>
    <property type="match status" value="1"/>
</dbReference>
<organism evidence="3 4">
    <name type="scientific">Dissophora globulifera</name>
    <dbReference type="NCBI Taxonomy" id="979702"/>
    <lineage>
        <taxon>Eukaryota</taxon>
        <taxon>Fungi</taxon>
        <taxon>Fungi incertae sedis</taxon>
        <taxon>Mucoromycota</taxon>
        <taxon>Mortierellomycotina</taxon>
        <taxon>Mortierellomycetes</taxon>
        <taxon>Mortierellales</taxon>
        <taxon>Mortierellaceae</taxon>
        <taxon>Dissophora</taxon>
    </lineage>
</organism>
<dbReference type="AlphaFoldDB" id="A0A9P6R8L7"/>
<evidence type="ECO:0000313" key="4">
    <source>
        <dbReference type="Proteomes" id="UP000738325"/>
    </source>
</evidence>
<dbReference type="InterPro" id="IPR019200">
    <property type="entry name" value="ATP_adenylylTrfase_C"/>
</dbReference>
<dbReference type="PANTHER" id="PTHR38420:SF1">
    <property type="entry name" value="PUTATIVE (AFU_ORTHOLOGUE AFUA_5G14690)-RELATED"/>
    <property type="match status" value="1"/>
</dbReference>
<protein>
    <submittedName>
        <fullName evidence="3">Bifunctional AP-4-A phosphorylase/ADP sulfurylase</fullName>
    </submittedName>
</protein>
<dbReference type="EMBL" id="JAAAIP010000573">
    <property type="protein sequence ID" value="KAG0314957.1"/>
    <property type="molecule type" value="Genomic_DNA"/>
</dbReference>
<dbReference type="InterPro" id="IPR036265">
    <property type="entry name" value="HIT-like_sf"/>
</dbReference>
<dbReference type="GO" id="GO:0009117">
    <property type="term" value="P:nucleotide metabolic process"/>
    <property type="evidence" value="ECO:0007669"/>
    <property type="project" value="InterPro"/>
</dbReference>
<evidence type="ECO:0000259" key="1">
    <source>
        <dbReference type="Pfam" id="PF09830"/>
    </source>
</evidence>
<dbReference type="Proteomes" id="UP000738325">
    <property type="component" value="Unassembled WGS sequence"/>
</dbReference>
<dbReference type="InterPro" id="IPR045759">
    <property type="entry name" value="Ap4A_phos1/2_N"/>
</dbReference>
<keyword evidence="4" id="KW-1185">Reference proteome</keyword>
<dbReference type="OrthoDB" id="10267950at2759"/>
<dbReference type="Pfam" id="PF19327">
    <property type="entry name" value="Ap4A_phos_N"/>
    <property type="match status" value="1"/>
</dbReference>
<gene>
    <name evidence="3" type="primary">APA2</name>
    <name evidence="3" type="ORF">BGZ99_007757</name>
</gene>
<feature type="domain" description="Ap4A phosphorylase 1/2 N-terminal" evidence="2">
    <location>
        <begin position="80"/>
        <end position="179"/>
    </location>
</feature>
<evidence type="ECO:0000259" key="2">
    <source>
        <dbReference type="Pfam" id="PF19327"/>
    </source>
</evidence>
<dbReference type="PANTHER" id="PTHR38420">
    <property type="entry name" value="AP-4-A PHOSPHORYLASE II"/>
    <property type="match status" value="1"/>
</dbReference>
<sequence length="428" mass="48559">MMAILNNFDTLLSTTYDSALASGDLIFTASETQKSSETEYDIQCEICYAPALAKKPQGVLPIVESDPNASKDRPSTPVIKKIEKSNPFLPHDPALYVADASNEHKILLNKFCVVPKHFLVVTKAFKSQTEPLTPTDLLAVWSTLKALKHSEHAVAFYNCGSHSGASQPHKHMQVLPLEVPSPISMLVRECSKRQRGKKENRPGDIFSVPFDCINHVILLPSTDLVSESNQSQEDILTEAYITLMDAMMMSIREYAEQEALPERERELVFRTWSSSRAYNWLLTTEFMMIVPRKQESSNLHKNVSLNINSLGFAGMVLAKTFAELEVVKEKGVIALVSETGYPYEFDQESHARSVEEEQRRIRVAHREGIRELLIMEHGQEHQYPKDLSKLAKHVYERITRKLCSVRGNDKSFAFKQQIYVQDCNHNCE</sequence>
<proteinExistence type="predicted"/>
<dbReference type="SUPFAM" id="SSF54197">
    <property type="entry name" value="HIT-like"/>
    <property type="match status" value="1"/>
</dbReference>
<name>A0A9P6R8L7_9FUNG</name>
<dbReference type="GO" id="GO:0003877">
    <property type="term" value="F:ATP:ADP adenylyltransferase activity"/>
    <property type="evidence" value="ECO:0007669"/>
    <property type="project" value="InterPro"/>
</dbReference>
<reference evidence="3" key="1">
    <citation type="journal article" date="2020" name="Fungal Divers.">
        <title>Resolving the Mortierellaceae phylogeny through synthesis of multi-gene phylogenetics and phylogenomics.</title>
        <authorList>
            <person name="Vandepol N."/>
            <person name="Liber J."/>
            <person name="Desiro A."/>
            <person name="Na H."/>
            <person name="Kennedy M."/>
            <person name="Barry K."/>
            <person name="Grigoriev I.V."/>
            <person name="Miller A.N."/>
            <person name="O'Donnell K."/>
            <person name="Stajich J.E."/>
            <person name="Bonito G."/>
        </authorList>
    </citation>
    <scope>NUCLEOTIDE SEQUENCE</scope>
    <source>
        <strain evidence="3">REB-010B</strain>
    </source>
</reference>
<evidence type="ECO:0000313" key="3">
    <source>
        <dbReference type="EMBL" id="KAG0314957.1"/>
    </source>
</evidence>